<evidence type="ECO:0000313" key="2">
    <source>
        <dbReference type="EMBL" id="OYD21077.1"/>
    </source>
</evidence>
<keyword evidence="1" id="KW-0812">Transmembrane</keyword>
<keyword evidence="1" id="KW-1133">Transmembrane helix</keyword>
<reference evidence="3 5" key="2">
    <citation type="submission" date="2019-03" db="EMBL/GenBank/DDBJ databases">
        <title>Genomic Encyclopedia of Archaeal and Bacterial Type Strains, Phase II (KMG-II): from individual species to whole genera.</title>
        <authorList>
            <person name="Goeker M."/>
        </authorList>
    </citation>
    <scope>NUCLEOTIDE SEQUENCE [LARGE SCALE GENOMIC DNA]</scope>
    <source>
        <strain evidence="3 5">DSM 15594</strain>
    </source>
</reference>
<accession>A0A235CAS8</accession>
<evidence type="ECO:0000313" key="4">
    <source>
        <dbReference type="Proteomes" id="UP000243640"/>
    </source>
</evidence>
<dbReference type="Proteomes" id="UP000295058">
    <property type="component" value="Unassembled WGS sequence"/>
</dbReference>
<keyword evidence="5" id="KW-1185">Reference proteome</keyword>
<dbReference type="OrthoDB" id="5878705at2"/>
<protein>
    <submittedName>
        <fullName evidence="2">Uncharacterized protein</fullName>
    </submittedName>
</protein>
<feature type="transmembrane region" description="Helical" evidence="1">
    <location>
        <begin position="87"/>
        <end position="107"/>
    </location>
</feature>
<proteinExistence type="predicted"/>
<sequence length="415" mass="47004">MQSDSSLLKCGETTTSNQVERLGLSPLPITTGRKPIAVSQFITTTESGLLKIRLVNADVHLTQMFLVQFSIMSSMIVLFWLNVGETWIAALPIFGFGTLCFFTMYYISFKDNNQALANSPPILLHPQKQQILLAKSPSELPIPTPPAVIEDNKLMLLTIVAFSGLSSSLTFLIMDFDKFNNGNFDGLSSVIIPLTLGSPCALFALKPWLTYFKARRHYNGNQVILGVPWESLSIEYQRHDGMNQWGTISLQNITFTAPAEYGNNVGFSLPVYSKEEALSLFELIRDYMENGAEGIEHTAANNIKTSSASYSRAGYRCLILKRMRKTPLIYPFWRLLNIVTLRYVSHWYLEYQIDTLQQKALDRDDVKAWLAPLPKEQWVAQSAELTRANTQARALYKTGVRWEDEAMQRLIKQYT</sequence>
<comment type="caution">
    <text evidence="2">The sequence shown here is derived from an EMBL/GenBank/DDBJ whole genome shotgun (WGS) entry which is preliminary data.</text>
</comment>
<reference evidence="2 4" key="1">
    <citation type="submission" date="2017-08" db="EMBL/GenBank/DDBJ databases">
        <title>Draft Genome Sequence of the Marine Bacterium Oceanimonas baumannii ATCC 700832.</title>
        <authorList>
            <person name="Mcclelland W.D."/>
            <person name="Brennan M.A."/>
            <person name="Trachtenberg A.M."/>
            <person name="Maclea K.S."/>
        </authorList>
    </citation>
    <scope>NUCLEOTIDE SEQUENCE [LARGE SCALE GENOMIC DNA]</scope>
    <source>
        <strain evidence="2 4">ATCC 700832</strain>
    </source>
</reference>
<keyword evidence="1" id="KW-0472">Membrane</keyword>
<feature type="transmembrane region" description="Helical" evidence="1">
    <location>
        <begin position="154"/>
        <end position="174"/>
    </location>
</feature>
<dbReference type="EMBL" id="NQJF01000022">
    <property type="protein sequence ID" value="OYD21077.1"/>
    <property type="molecule type" value="Genomic_DNA"/>
</dbReference>
<dbReference type="EMBL" id="SODO01000024">
    <property type="protein sequence ID" value="TDW53984.1"/>
    <property type="molecule type" value="Genomic_DNA"/>
</dbReference>
<dbReference type="RefSeq" id="WP_094279791.1">
    <property type="nucleotide sequence ID" value="NZ_NQJF01000022.1"/>
</dbReference>
<dbReference type="AlphaFoldDB" id="A0A235CAS8"/>
<evidence type="ECO:0000313" key="3">
    <source>
        <dbReference type="EMBL" id="TDW53984.1"/>
    </source>
</evidence>
<feature type="transmembrane region" description="Helical" evidence="1">
    <location>
        <begin position="186"/>
        <end position="205"/>
    </location>
</feature>
<evidence type="ECO:0000256" key="1">
    <source>
        <dbReference type="SAM" id="Phobius"/>
    </source>
</evidence>
<feature type="transmembrane region" description="Helical" evidence="1">
    <location>
        <begin position="61"/>
        <end position="81"/>
    </location>
</feature>
<organism evidence="2 4">
    <name type="scientific">Oceanimonas baumannii</name>
    <dbReference type="NCBI Taxonomy" id="129578"/>
    <lineage>
        <taxon>Bacteria</taxon>
        <taxon>Pseudomonadati</taxon>
        <taxon>Pseudomonadota</taxon>
        <taxon>Gammaproteobacteria</taxon>
        <taxon>Aeromonadales</taxon>
        <taxon>Aeromonadaceae</taxon>
        <taxon>Oceanimonas</taxon>
    </lineage>
</organism>
<evidence type="ECO:0000313" key="5">
    <source>
        <dbReference type="Proteomes" id="UP000295058"/>
    </source>
</evidence>
<dbReference type="Proteomes" id="UP000243640">
    <property type="component" value="Unassembled WGS sequence"/>
</dbReference>
<gene>
    <name evidence="2" type="ORF">B6S09_17595</name>
    <name evidence="3" type="ORF">LY04_03556</name>
</gene>
<name>A0A235CAS8_9GAMM</name>